<comment type="subunit">
    <text evidence="10">Homodimer.</text>
</comment>
<feature type="domain" description="NAD-dependent epimerase/dehydratase" evidence="11">
    <location>
        <begin position="4"/>
        <end position="252"/>
    </location>
</feature>
<accession>A0A928HFC2</accession>
<gene>
    <name evidence="12" type="primary">galE</name>
    <name evidence="12" type="ORF">E7027_05805</name>
</gene>
<dbReference type="PANTHER" id="PTHR43725:SF53">
    <property type="entry name" value="UDP-ARABINOSE 4-EPIMERASE 1"/>
    <property type="match status" value="1"/>
</dbReference>
<reference evidence="12" key="1">
    <citation type="submission" date="2019-04" db="EMBL/GenBank/DDBJ databases">
        <title>Evolution of Biomass-Degrading Anaerobic Consortia Revealed by Metagenomics.</title>
        <authorList>
            <person name="Peng X."/>
        </authorList>
    </citation>
    <scope>NUCLEOTIDE SEQUENCE</scope>
    <source>
        <strain evidence="12">SIG66</strain>
    </source>
</reference>
<evidence type="ECO:0000256" key="10">
    <source>
        <dbReference type="RuleBase" id="RU366046"/>
    </source>
</evidence>
<dbReference type="GO" id="GO:0033499">
    <property type="term" value="P:galactose catabolic process via UDP-galactose, Leloir pathway"/>
    <property type="evidence" value="ECO:0007669"/>
    <property type="project" value="TreeGrafter"/>
</dbReference>
<comment type="pathway">
    <text evidence="3 10">Carbohydrate metabolism; galactose metabolism.</text>
</comment>
<evidence type="ECO:0000256" key="9">
    <source>
        <dbReference type="ARBA" id="ARBA00023277"/>
    </source>
</evidence>
<evidence type="ECO:0000256" key="2">
    <source>
        <dbReference type="ARBA" id="ARBA00001911"/>
    </source>
</evidence>
<name>A0A928HFC2_9BACT</name>
<dbReference type="GO" id="GO:0003978">
    <property type="term" value="F:UDP-glucose 4-epimerase activity"/>
    <property type="evidence" value="ECO:0007669"/>
    <property type="project" value="UniProtKB-UniRule"/>
</dbReference>
<dbReference type="InterPro" id="IPR036291">
    <property type="entry name" value="NAD(P)-bd_dom_sf"/>
</dbReference>
<dbReference type="InterPro" id="IPR001509">
    <property type="entry name" value="Epimerase_deHydtase"/>
</dbReference>
<proteinExistence type="inferred from homology"/>
<dbReference type="PANTHER" id="PTHR43725">
    <property type="entry name" value="UDP-GLUCOSE 4-EPIMERASE"/>
    <property type="match status" value="1"/>
</dbReference>
<keyword evidence="7 10" id="KW-0520">NAD</keyword>
<keyword evidence="9 10" id="KW-0119">Carbohydrate metabolism</keyword>
<protein>
    <recommendedName>
        <fullName evidence="6 10">UDP-glucose 4-epimerase</fullName>
        <ecNumber evidence="5 10">5.1.3.2</ecNumber>
    </recommendedName>
</protein>
<evidence type="ECO:0000259" key="11">
    <source>
        <dbReference type="Pfam" id="PF01370"/>
    </source>
</evidence>
<evidence type="ECO:0000256" key="3">
    <source>
        <dbReference type="ARBA" id="ARBA00004947"/>
    </source>
</evidence>
<dbReference type="NCBIfam" id="TIGR01179">
    <property type="entry name" value="galE"/>
    <property type="match status" value="1"/>
</dbReference>
<evidence type="ECO:0000256" key="5">
    <source>
        <dbReference type="ARBA" id="ARBA00013189"/>
    </source>
</evidence>
<dbReference type="Pfam" id="PF01370">
    <property type="entry name" value="Epimerase"/>
    <property type="match status" value="1"/>
</dbReference>
<dbReference type="SUPFAM" id="SSF51735">
    <property type="entry name" value="NAD(P)-binding Rossmann-fold domains"/>
    <property type="match status" value="1"/>
</dbReference>
<evidence type="ECO:0000256" key="1">
    <source>
        <dbReference type="ARBA" id="ARBA00000083"/>
    </source>
</evidence>
<comment type="similarity">
    <text evidence="4 10">Belongs to the NAD(P)-dependent epimerase/dehydratase family.</text>
</comment>
<evidence type="ECO:0000313" key="13">
    <source>
        <dbReference type="Proteomes" id="UP000725649"/>
    </source>
</evidence>
<comment type="cofactor">
    <cofactor evidence="2 10">
        <name>NAD(+)</name>
        <dbReference type="ChEBI" id="CHEBI:57540"/>
    </cofactor>
</comment>
<organism evidence="12 13">
    <name type="scientific">Candidatus Avelusimicrobium gallicola</name>
    <dbReference type="NCBI Taxonomy" id="2562704"/>
    <lineage>
        <taxon>Bacteria</taxon>
        <taxon>Pseudomonadati</taxon>
        <taxon>Elusimicrobiota</taxon>
        <taxon>Elusimicrobia</taxon>
        <taxon>Elusimicrobiales</taxon>
        <taxon>Elusimicrobiaceae</taxon>
        <taxon>Candidatus Avelusimicrobium</taxon>
    </lineage>
</organism>
<dbReference type="CDD" id="cd05247">
    <property type="entry name" value="UDP_G4E_1_SDR_e"/>
    <property type="match status" value="1"/>
</dbReference>
<keyword evidence="8 10" id="KW-0413">Isomerase</keyword>
<comment type="catalytic activity">
    <reaction evidence="1 10">
        <text>UDP-alpha-D-glucose = UDP-alpha-D-galactose</text>
        <dbReference type="Rhea" id="RHEA:22168"/>
        <dbReference type="ChEBI" id="CHEBI:58885"/>
        <dbReference type="ChEBI" id="CHEBI:66914"/>
        <dbReference type="EC" id="5.1.3.2"/>
    </reaction>
</comment>
<evidence type="ECO:0000313" key="12">
    <source>
        <dbReference type="EMBL" id="MBE6421618.1"/>
    </source>
</evidence>
<dbReference type="Proteomes" id="UP000725649">
    <property type="component" value="Unassembled WGS sequence"/>
</dbReference>
<dbReference type="Gene3D" id="3.40.50.720">
    <property type="entry name" value="NAD(P)-binding Rossmann-like Domain"/>
    <property type="match status" value="1"/>
</dbReference>
<dbReference type="InterPro" id="IPR005886">
    <property type="entry name" value="UDP_G4E"/>
</dbReference>
<evidence type="ECO:0000256" key="6">
    <source>
        <dbReference type="ARBA" id="ARBA00018569"/>
    </source>
</evidence>
<evidence type="ECO:0000256" key="4">
    <source>
        <dbReference type="ARBA" id="ARBA00007637"/>
    </source>
</evidence>
<comment type="caution">
    <text evidence="12">The sequence shown here is derived from an EMBL/GenBank/DDBJ whole genome shotgun (WGS) entry which is preliminary data.</text>
</comment>
<sequence length="324" mass="35941">MKNILVIGGAGYIGSHTVKMLAAKGYNPVVFDNLSKGHREAVSAYPFEEGDLGDKARLAEVFQKHHIDAVMHFAAFIEVGESVKEPSKYYHNNVSKVLNLLDSMVENNVKYFVFSSTAATFGEPVKEKIDETHPQLPINPYGNTKLMVEKMLADFDEAYGLKSTALRYFNASGADDSGEIGESHDPESHLIPIVLQAAAGKRPSIKMFGDDYPTPDGTCVRDYVHVNDLARAHILALEKMFKDNTSERFNLGSGNGYSVAELVKEAKHITGIDFKVEVAPRRAGDPAVLVADSTKAQTVLGWKPEYNLTRIIETAWKWEQNRKY</sequence>
<evidence type="ECO:0000256" key="8">
    <source>
        <dbReference type="ARBA" id="ARBA00023235"/>
    </source>
</evidence>
<evidence type="ECO:0000256" key="7">
    <source>
        <dbReference type="ARBA" id="ARBA00023027"/>
    </source>
</evidence>
<dbReference type="Gene3D" id="3.90.25.10">
    <property type="entry name" value="UDP-galactose 4-epimerase, domain 1"/>
    <property type="match status" value="1"/>
</dbReference>
<dbReference type="EC" id="5.1.3.2" evidence="5 10"/>
<dbReference type="AlphaFoldDB" id="A0A928HFC2"/>
<dbReference type="EMBL" id="SUVG01000006">
    <property type="protein sequence ID" value="MBE6421618.1"/>
    <property type="molecule type" value="Genomic_DNA"/>
</dbReference>